<dbReference type="Proteomes" id="UP000054783">
    <property type="component" value="Unassembled WGS sequence"/>
</dbReference>
<name>A0A0V0Z943_9BILA</name>
<dbReference type="AlphaFoldDB" id="A0A0V0Z943"/>
<sequence>MAFRDKALEVQLQSEIKRPLIRSRSPNSSRWLTEKHERGFGPCHPLSDCSARSNDLDHRSNSKASVKENLPELKMPVLSGVVAEGACRRDQLAQSTGPFPKCYVCVFTCMASRAVHLEHGPTDDDGQSDTSAPAIHRPVRKTGDYPIG</sequence>
<keyword evidence="3" id="KW-1185">Reference proteome</keyword>
<accession>A0A0V0Z943</accession>
<comment type="caution">
    <text evidence="2">The sequence shown here is derived from an EMBL/GenBank/DDBJ whole genome shotgun (WGS) entry which is preliminary data.</text>
</comment>
<gene>
    <name evidence="2" type="ORF">T12_12982</name>
</gene>
<organism evidence="2 3">
    <name type="scientific">Trichinella patagoniensis</name>
    <dbReference type="NCBI Taxonomy" id="990121"/>
    <lineage>
        <taxon>Eukaryota</taxon>
        <taxon>Metazoa</taxon>
        <taxon>Ecdysozoa</taxon>
        <taxon>Nematoda</taxon>
        <taxon>Enoplea</taxon>
        <taxon>Dorylaimia</taxon>
        <taxon>Trichinellida</taxon>
        <taxon>Trichinellidae</taxon>
        <taxon>Trichinella</taxon>
    </lineage>
</organism>
<proteinExistence type="predicted"/>
<dbReference type="EMBL" id="JYDQ01000300">
    <property type="protein sequence ID" value="KRY08942.1"/>
    <property type="molecule type" value="Genomic_DNA"/>
</dbReference>
<evidence type="ECO:0000313" key="2">
    <source>
        <dbReference type="EMBL" id="KRY08942.1"/>
    </source>
</evidence>
<protein>
    <submittedName>
        <fullName evidence="2">Uncharacterized protein</fullName>
    </submittedName>
</protein>
<reference evidence="2 3" key="1">
    <citation type="submission" date="2015-01" db="EMBL/GenBank/DDBJ databases">
        <title>Evolution of Trichinella species and genotypes.</title>
        <authorList>
            <person name="Korhonen P.K."/>
            <person name="Edoardo P."/>
            <person name="Giuseppe L.R."/>
            <person name="Gasser R.B."/>
        </authorList>
    </citation>
    <scope>NUCLEOTIDE SEQUENCE [LARGE SCALE GENOMIC DNA]</scope>
    <source>
        <strain evidence="2">ISS2496</strain>
    </source>
</reference>
<evidence type="ECO:0000313" key="3">
    <source>
        <dbReference type="Proteomes" id="UP000054783"/>
    </source>
</evidence>
<evidence type="ECO:0000256" key="1">
    <source>
        <dbReference type="SAM" id="MobiDB-lite"/>
    </source>
</evidence>
<feature type="region of interest" description="Disordered" evidence="1">
    <location>
        <begin position="120"/>
        <end position="148"/>
    </location>
</feature>